<feature type="compositionally biased region" description="Polar residues" evidence="1">
    <location>
        <begin position="53"/>
        <end position="65"/>
    </location>
</feature>
<gene>
    <name evidence="2" type="ORF">FHX74_000092</name>
</gene>
<evidence type="ECO:0000313" key="3">
    <source>
        <dbReference type="Proteomes" id="UP000523079"/>
    </source>
</evidence>
<accession>A0A7W3INU3</accession>
<dbReference type="RefSeq" id="WP_328823540.1">
    <property type="nucleotide sequence ID" value="NZ_JACGWT010000001.1"/>
</dbReference>
<comment type="caution">
    <text evidence="2">The sequence shown here is derived from an EMBL/GenBank/DDBJ whole genome shotgun (WGS) entry which is preliminary data.</text>
</comment>
<proteinExistence type="predicted"/>
<name>A0A7W3INU3_9ACTN</name>
<keyword evidence="3" id="KW-1185">Reference proteome</keyword>
<dbReference type="GO" id="GO:0004812">
    <property type="term" value="F:aminoacyl-tRNA ligase activity"/>
    <property type="evidence" value="ECO:0007669"/>
    <property type="project" value="UniProtKB-KW"/>
</dbReference>
<evidence type="ECO:0000313" key="2">
    <source>
        <dbReference type="EMBL" id="MBA8792498.1"/>
    </source>
</evidence>
<keyword evidence="2" id="KW-0030">Aminoacyl-tRNA synthetase</keyword>
<dbReference type="Proteomes" id="UP000523079">
    <property type="component" value="Unassembled WGS sequence"/>
</dbReference>
<evidence type="ECO:0000256" key="1">
    <source>
        <dbReference type="SAM" id="MobiDB-lite"/>
    </source>
</evidence>
<feature type="region of interest" description="Disordered" evidence="1">
    <location>
        <begin position="53"/>
        <end position="72"/>
    </location>
</feature>
<protein>
    <submittedName>
        <fullName evidence="2">Glycyl-tRNA synthetase alpha subunit</fullName>
    </submittedName>
</protein>
<sequence length="72" mass="8054">MAPGIERLAATVTLPDGSPRFVWTDTRPDPITYARIILESVLERSRWRAQYEQAKQQQVGETHSATDGDPDG</sequence>
<dbReference type="EMBL" id="JACGWT010000001">
    <property type="protein sequence ID" value="MBA8792498.1"/>
    <property type="molecule type" value="Genomic_DNA"/>
</dbReference>
<reference evidence="2 3" key="1">
    <citation type="submission" date="2020-07" db="EMBL/GenBank/DDBJ databases">
        <title>Sequencing the genomes of 1000 actinobacteria strains.</title>
        <authorList>
            <person name="Klenk H.-P."/>
        </authorList>
    </citation>
    <scope>NUCLEOTIDE SEQUENCE [LARGE SCALE GENOMIC DNA]</scope>
    <source>
        <strain evidence="2 3">DSM 100723</strain>
    </source>
</reference>
<organism evidence="2 3">
    <name type="scientific">Microlunatus kandeliicorticis</name>
    <dbReference type="NCBI Taxonomy" id="1759536"/>
    <lineage>
        <taxon>Bacteria</taxon>
        <taxon>Bacillati</taxon>
        <taxon>Actinomycetota</taxon>
        <taxon>Actinomycetes</taxon>
        <taxon>Propionibacteriales</taxon>
        <taxon>Propionibacteriaceae</taxon>
        <taxon>Microlunatus</taxon>
    </lineage>
</organism>
<keyword evidence="2" id="KW-0436">Ligase</keyword>
<dbReference type="AlphaFoldDB" id="A0A7W3INU3"/>